<evidence type="ECO:0000313" key="4">
    <source>
        <dbReference type="Proteomes" id="UP000005951"/>
    </source>
</evidence>
<feature type="signal peptide" evidence="2">
    <location>
        <begin position="1"/>
        <end position="30"/>
    </location>
</feature>
<proteinExistence type="predicted"/>
<feature type="region of interest" description="Disordered" evidence="1">
    <location>
        <begin position="51"/>
        <end position="77"/>
    </location>
</feature>
<keyword evidence="2" id="KW-0732">Signal</keyword>
<protein>
    <recommendedName>
        <fullName evidence="5">Secreted protein</fullName>
    </recommendedName>
</protein>
<dbReference type="EMBL" id="AJYC02000059">
    <property type="protein sequence ID" value="EKT81398.1"/>
    <property type="molecule type" value="Genomic_DNA"/>
</dbReference>
<evidence type="ECO:0000256" key="1">
    <source>
        <dbReference type="SAM" id="MobiDB-lite"/>
    </source>
</evidence>
<dbReference type="Proteomes" id="UP000005951">
    <property type="component" value="Unassembled WGS sequence"/>
</dbReference>
<dbReference type="AlphaFoldDB" id="K8XIG7"/>
<evidence type="ECO:0000313" key="3">
    <source>
        <dbReference type="EMBL" id="EKT81398.1"/>
    </source>
</evidence>
<comment type="caution">
    <text evidence="3">The sequence shown here is derived from an EMBL/GenBank/DDBJ whole genome shotgun (WGS) entry which is preliminary data.</text>
</comment>
<reference evidence="3 4" key="1">
    <citation type="journal article" date="2013" name="Genome Announc.">
        <title>Draft Genome Sequence of Rhodococcus opacus Strain M213 Shows a Diverse Catabolic Potential.</title>
        <authorList>
            <person name="Pathak A."/>
            <person name="Green S.J."/>
            <person name="Ogram A."/>
            <person name="Chauhan A."/>
        </authorList>
    </citation>
    <scope>NUCLEOTIDE SEQUENCE [LARGE SCALE GENOMIC DNA]</scope>
    <source>
        <strain evidence="3 4">M213</strain>
    </source>
</reference>
<evidence type="ECO:0008006" key="5">
    <source>
        <dbReference type="Google" id="ProtNLM"/>
    </source>
</evidence>
<accession>K8XIG7</accession>
<sequence>MGAFRHMMFALATAGLAASAGVAATGTASAAPGERPGPRIQLTEEQRACLSDQGLIRSGNRAENSDERADKRTPEQIAKREAAFAACGIPVLSR</sequence>
<feature type="chain" id="PRO_5003924193" description="Secreted protein" evidence="2">
    <location>
        <begin position="31"/>
        <end position="94"/>
    </location>
</feature>
<evidence type="ECO:0000256" key="2">
    <source>
        <dbReference type="SAM" id="SignalP"/>
    </source>
</evidence>
<gene>
    <name evidence="3" type="ORF">WSS_A17326</name>
</gene>
<organism evidence="3 4">
    <name type="scientific">Rhodococcus opacus M213</name>
    <dbReference type="NCBI Taxonomy" id="1129896"/>
    <lineage>
        <taxon>Bacteria</taxon>
        <taxon>Bacillati</taxon>
        <taxon>Actinomycetota</taxon>
        <taxon>Actinomycetes</taxon>
        <taxon>Mycobacteriales</taxon>
        <taxon>Nocardiaceae</taxon>
        <taxon>Rhodococcus</taxon>
    </lineage>
</organism>
<name>K8XIG7_RHOOP</name>
<feature type="compositionally biased region" description="Basic and acidic residues" evidence="1">
    <location>
        <begin position="63"/>
        <end position="77"/>
    </location>
</feature>